<accession>A0ABX0PG94</accession>
<organism evidence="1 2">
    <name type="scientific">Telluria antibiotica</name>
    <dbReference type="NCBI Taxonomy" id="2717319"/>
    <lineage>
        <taxon>Bacteria</taxon>
        <taxon>Pseudomonadati</taxon>
        <taxon>Pseudomonadota</taxon>
        <taxon>Betaproteobacteria</taxon>
        <taxon>Burkholderiales</taxon>
        <taxon>Oxalobacteraceae</taxon>
        <taxon>Telluria group</taxon>
        <taxon>Telluria</taxon>
    </lineage>
</organism>
<comment type="caution">
    <text evidence="1">The sequence shown here is derived from an EMBL/GenBank/DDBJ whole genome shotgun (WGS) entry which is preliminary data.</text>
</comment>
<gene>
    <name evidence="1" type="ORF">HAV22_15595</name>
</gene>
<proteinExistence type="predicted"/>
<protein>
    <submittedName>
        <fullName evidence="1">Uncharacterized protein</fullName>
    </submittedName>
</protein>
<dbReference type="EMBL" id="JAAQOM010000009">
    <property type="protein sequence ID" value="NIA55060.1"/>
    <property type="molecule type" value="Genomic_DNA"/>
</dbReference>
<reference evidence="1 2" key="1">
    <citation type="submission" date="2020-03" db="EMBL/GenBank/DDBJ databases">
        <title>Genome sequence of strain Massilia sp. TW-1.</title>
        <authorList>
            <person name="Chaudhary D.K."/>
        </authorList>
    </citation>
    <scope>NUCLEOTIDE SEQUENCE [LARGE SCALE GENOMIC DNA]</scope>
    <source>
        <strain evidence="1 2">TW-1</strain>
    </source>
</reference>
<dbReference type="RefSeq" id="WP_166860096.1">
    <property type="nucleotide sequence ID" value="NZ_JAAQOM010000009.1"/>
</dbReference>
<sequence>MAAPKLENFGNAEALVVSCLDVDDFEEASRSLLELKKVDKKLAGNVALRILRGRIGDVFYHALAFEVLYSLSMQDAVAYIESDGCTESAYVLGAMMDVVTEDAGALTGRDEILKAVSALKRVLEVRTREDDRSLAMKKARFEDAYR</sequence>
<name>A0ABX0PG94_9BURK</name>
<evidence type="ECO:0000313" key="2">
    <source>
        <dbReference type="Proteomes" id="UP000716322"/>
    </source>
</evidence>
<keyword evidence="2" id="KW-1185">Reference proteome</keyword>
<evidence type="ECO:0000313" key="1">
    <source>
        <dbReference type="EMBL" id="NIA55060.1"/>
    </source>
</evidence>
<dbReference type="Proteomes" id="UP000716322">
    <property type="component" value="Unassembled WGS sequence"/>
</dbReference>